<dbReference type="GO" id="GO:0005524">
    <property type="term" value="F:ATP binding"/>
    <property type="evidence" value="ECO:0007669"/>
    <property type="project" value="UniProtKB-KW"/>
</dbReference>
<evidence type="ECO:0000256" key="7">
    <source>
        <dbReference type="ARBA" id="ARBA00022832"/>
    </source>
</evidence>
<evidence type="ECO:0000256" key="11">
    <source>
        <dbReference type="ARBA" id="ARBA00023136"/>
    </source>
</evidence>
<evidence type="ECO:0000256" key="14">
    <source>
        <dbReference type="ARBA" id="ARBA00042773"/>
    </source>
</evidence>
<dbReference type="InterPro" id="IPR025110">
    <property type="entry name" value="AMP-bd_C"/>
</dbReference>
<dbReference type="FunFam" id="3.40.50.12780:FF:000003">
    <property type="entry name" value="Long-chain-fatty-acid--CoA ligase FadD"/>
    <property type="match status" value="1"/>
</dbReference>
<dbReference type="InterPro" id="IPR000873">
    <property type="entry name" value="AMP-dep_synth/lig_dom"/>
</dbReference>
<dbReference type="Gene3D" id="3.40.50.12780">
    <property type="entry name" value="N-terminal domain of ligase-like"/>
    <property type="match status" value="1"/>
</dbReference>
<dbReference type="Pfam" id="PF00501">
    <property type="entry name" value="AMP-binding"/>
    <property type="match status" value="1"/>
</dbReference>
<dbReference type="PANTHER" id="PTHR43767">
    <property type="entry name" value="LONG-CHAIN-FATTY-ACID--COA LIGASE"/>
    <property type="match status" value="1"/>
</dbReference>
<dbReference type="Gene3D" id="3.30.300.30">
    <property type="match status" value="1"/>
</dbReference>
<comment type="cofactor">
    <cofactor evidence="1">
        <name>Mg(2+)</name>
        <dbReference type="ChEBI" id="CHEBI:18420"/>
    </cofactor>
</comment>
<evidence type="ECO:0000256" key="12">
    <source>
        <dbReference type="ARBA" id="ARBA00026121"/>
    </source>
</evidence>
<dbReference type="InterPro" id="IPR042099">
    <property type="entry name" value="ANL_N_sf"/>
</dbReference>
<gene>
    <name evidence="17" type="primary">fadD</name>
    <name evidence="17" type="ORF">D6029_22010</name>
</gene>
<dbReference type="GO" id="GO:0004467">
    <property type="term" value="F:long-chain fatty acid-CoA ligase activity"/>
    <property type="evidence" value="ECO:0007669"/>
    <property type="project" value="UniProtKB-EC"/>
</dbReference>
<keyword evidence="9" id="KW-0460">Magnesium</keyword>
<evidence type="ECO:0000256" key="1">
    <source>
        <dbReference type="ARBA" id="ARBA00001946"/>
    </source>
</evidence>
<dbReference type="InterPro" id="IPR020845">
    <property type="entry name" value="AMP-binding_CS"/>
</dbReference>
<dbReference type="SUPFAM" id="SSF56801">
    <property type="entry name" value="Acetyl-CoA synthetase-like"/>
    <property type="match status" value="1"/>
</dbReference>
<comment type="subcellular location">
    <subcellularLocation>
        <location evidence="2">Membrane</location>
        <topology evidence="2">Peripheral membrane protein</topology>
    </subcellularLocation>
</comment>
<sequence length="583" mass="64786">MLTACLYIGVVMTTNNKFRGGSLKKVWLNRYPADVAAEINPDRYQSLVDMFEQATARYADQPAFVNMGEVMTFRKLEERSRAFAAYLQQGLGLQKGDRVALMMPNLLQYPVALFGILRAGMVVVNVNPLYTPRELEHQLNDSGASAIVIVSNFAHTLEKVVDKTQVKHVILTRMGDQLSAAKGTLVNFVVKYVKRLVPKYHLPDAISFRSALQHGYRLQYVKPEILNADLAFLQYTGGTTGVAKGAMLTHRNMLANLEQVRAAYSPLLFERKELVVTALPLYHIFALTMNCLLFIELGGQNLLITNPRDIPGLVKELAKYPFTAMTGVNTLFNALLNNKEFQQLDFSSLHLSAGGGMPVQHVVAERWQKLTGRFLLEGYGLTECAPLVSANPHDMDYHSGSIGLPVPSTEVKMIDDEGEEVPPGEPGELCVKGPQVMLGYWQRPDATDEILQDGWLRTGDIAVMDEEGFMRIVDRKKDMILVSGFNVYPNEIEDVVMQHSGVLEVAAVGVPSGASGEAVKIFVVKKDASLTEEALVVFCRRHLTGYKIPKLVEFREELPKSNVGKILRRELRDESVSKGNNKA</sequence>
<keyword evidence="10" id="KW-0443">Lipid metabolism</keyword>
<feature type="domain" description="AMP-binding enzyme C-terminal" evidence="16">
    <location>
        <begin position="491"/>
        <end position="565"/>
    </location>
</feature>
<feature type="domain" description="AMP-dependent synthetase/ligase" evidence="15">
    <location>
        <begin position="51"/>
        <end position="441"/>
    </location>
</feature>
<evidence type="ECO:0000313" key="17">
    <source>
        <dbReference type="EMBL" id="RJT17405.1"/>
    </source>
</evidence>
<accession>A0A3A5JRQ4</accession>
<protein>
    <recommendedName>
        <fullName evidence="13">Long-chain-fatty-acid--CoA ligase</fullName>
        <ecNumber evidence="12">6.2.1.3</ecNumber>
    </recommendedName>
    <alternativeName>
        <fullName evidence="14">Long-chain acyl-CoA synthetase</fullName>
    </alternativeName>
</protein>
<dbReference type="PROSITE" id="PS00455">
    <property type="entry name" value="AMP_BINDING"/>
    <property type="match status" value="1"/>
</dbReference>
<dbReference type="InterPro" id="IPR050237">
    <property type="entry name" value="ATP-dep_AMP-bd_enzyme"/>
</dbReference>
<evidence type="ECO:0000256" key="10">
    <source>
        <dbReference type="ARBA" id="ARBA00023098"/>
    </source>
</evidence>
<reference evidence="17 18" key="1">
    <citation type="submission" date="2018-09" db="EMBL/GenBank/DDBJ databases">
        <title>Draft genome sequence of Buttiauxella izardii CCUG 35510T.</title>
        <authorList>
            <person name="Salva-Serra F."/>
            <person name="Marathe N."/>
            <person name="Moore E."/>
            <person name="Stadler-Svensson L."/>
            <person name="Engstrom-Jakobsson H."/>
        </authorList>
    </citation>
    <scope>NUCLEOTIDE SEQUENCE [LARGE SCALE GENOMIC DNA]</scope>
    <source>
        <strain evidence="17 18">CCUG 35510</strain>
    </source>
</reference>
<keyword evidence="7" id="KW-0276">Fatty acid metabolism</keyword>
<evidence type="ECO:0000259" key="16">
    <source>
        <dbReference type="Pfam" id="PF13193"/>
    </source>
</evidence>
<dbReference type="Proteomes" id="UP000276295">
    <property type="component" value="Unassembled WGS sequence"/>
</dbReference>
<dbReference type="NCBIfam" id="NF006523">
    <property type="entry name" value="PRK08974.1"/>
    <property type="match status" value="1"/>
</dbReference>
<dbReference type="GO" id="GO:0016020">
    <property type="term" value="C:membrane"/>
    <property type="evidence" value="ECO:0007669"/>
    <property type="project" value="UniProtKB-SubCell"/>
</dbReference>
<keyword evidence="18" id="KW-1185">Reference proteome</keyword>
<keyword evidence="6" id="KW-0547">Nucleotide-binding</keyword>
<dbReference type="InterPro" id="IPR045851">
    <property type="entry name" value="AMP-bd_C_sf"/>
</dbReference>
<organism evidence="17 18">
    <name type="scientific">Buttiauxella izardii</name>
    <dbReference type="NCBI Taxonomy" id="82991"/>
    <lineage>
        <taxon>Bacteria</taxon>
        <taxon>Pseudomonadati</taxon>
        <taxon>Pseudomonadota</taxon>
        <taxon>Gammaproteobacteria</taxon>
        <taxon>Enterobacterales</taxon>
        <taxon>Enterobacteriaceae</taxon>
        <taxon>Buttiauxella</taxon>
    </lineage>
</organism>
<keyword evidence="5 17" id="KW-0436">Ligase</keyword>
<evidence type="ECO:0000256" key="5">
    <source>
        <dbReference type="ARBA" id="ARBA00022598"/>
    </source>
</evidence>
<evidence type="ECO:0000256" key="2">
    <source>
        <dbReference type="ARBA" id="ARBA00004170"/>
    </source>
</evidence>
<evidence type="ECO:0000256" key="8">
    <source>
        <dbReference type="ARBA" id="ARBA00022840"/>
    </source>
</evidence>
<evidence type="ECO:0000313" key="18">
    <source>
        <dbReference type="Proteomes" id="UP000276295"/>
    </source>
</evidence>
<dbReference type="PANTHER" id="PTHR43767:SF8">
    <property type="entry name" value="LONG-CHAIN-FATTY-ACID--COA LIGASE"/>
    <property type="match status" value="1"/>
</dbReference>
<dbReference type="FunFam" id="3.30.300.30:FF:000006">
    <property type="entry name" value="Long-chain-fatty-acid--CoA ligase FadD"/>
    <property type="match status" value="1"/>
</dbReference>
<dbReference type="Pfam" id="PF13193">
    <property type="entry name" value="AMP-binding_C"/>
    <property type="match status" value="1"/>
</dbReference>
<comment type="caution">
    <text evidence="17">The sequence shown here is derived from an EMBL/GenBank/DDBJ whole genome shotgun (WGS) entry which is preliminary data.</text>
</comment>
<dbReference type="EC" id="6.2.1.3" evidence="12"/>
<evidence type="ECO:0000256" key="13">
    <source>
        <dbReference type="ARBA" id="ARBA00039545"/>
    </source>
</evidence>
<evidence type="ECO:0000256" key="6">
    <source>
        <dbReference type="ARBA" id="ARBA00022741"/>
    </source>
</evidence>
<comment type="pathway">
    <text evidence="3">Lipid metabolism; fatty acid beta-oxidation.</text>
</comment>
<dbReference type="CDD" id="cd05936">
    <property type="entry name" value="FC-FACS_FadD_like"/>
    <property type="match status" value="1"/>
</dbReference>
<evidence type="ECO:0000259" key="15">
    <source>
        <dbReference type="Pfam" id="PF00501"/>
    </source>
</evidence>
<evidence type="ECO:0000256" key="4">
    <source>
        <dbReference type="ARBA" id="ARBA00006432"/>
    </source>
</evidence>
<evidence type="ECO:0000256" key="9">
    <source>
        <dbReference type="ARBA" id="ARBA00022842"/>
    </source>
</evidence>
<evidence type="ECO:0000256" key="3">
    <source>
        <dbReference type="ARBA" id="ARBA00005005"/>
    </source>
</evidence>
<proteinExistence type="inferred from homology"/>
<comment type="similarity">
    <text evidence="4">Belongs to the ATP-dependent AMP-binding enzyme family.</text>
</comment>
<dbReference type="AlphaFoldDB" id="A0A3A5JRQ4"/>
<dbReference type="EMBL" id="QZWH01000069">
    <property type="protein sequence ID" value="RJT17405.1"/>
    <property type="molecule type" value="Genomic_DNA"/>
</dbReference>
<keyword evidence="8" id="KW-0067">ATP-binding</keyword>
<name>A0A3A5JRQ4_9ENTR</name>
<keyword evidence="11" id="KW-0472">Membrane</keyword>